<evidence type="ECO:0000313" key="3">
    <source>
        <dbReference type="Proteomes" id="UP000789423"/>
    </source>
</evidence>
<accession>A0ABM8YB90</accession>
<evidence type="ECO:0000259" key="1">
    <source>
        <dbReference type="Pfam" id="PF12671"/>
    </source>
</evidence>
<comment type="caution">
    <text evidence="2">The sequence shown here is derived from an EMBL/GenBank/DDBJ whole genome shotgun (WGS) entry which is preliminary data.</text>
</comment>
<reference evidence="2 3" key="1">
    <citation type="submission" date="2021-10" db="EMBL/GenBank/DDBJ databases">
        <authorList>
            <person name="Criscuolo A."/>
        </authorList>
    </citation>
    <scope>NUCLEOTIDE SEQUENCE [LARGE SCALE GENOMIC DNA]</scope>
    <source>
        <strain evidence="3">CIP 111899</strain>
    </source>
</reference>
<dbReference type="InterPro" id="IPR024301">
    <property type="entry name" value="Amidase_6"/>
</dbReference>
<gene>
    <name evidence="2" type="ORF">BACCIP111899_02170</name>
</gene>
<dbReference type="EMBL" id="CAKJTI010000009">
    <property type="protein sequence ID" value="CAG9612975.1"/>
    <property type="molecule type" value="Genomic_DNA"/>
</dbReference>
<dbReference type="RefSeq" id="WP_230575085.1">
    <property type="nucleotide sequence ID" value="NZ_CAKJTI010000009.1"/>
</dbReference>
<dbReference type="PANTHER" id="PTHR40032:SF1">
    <property type="entry name" value="EXPORTED PROTEIN"/>
    <property type="match status" value="1"/>
</dbReference>
<dbReference type="PANTHER" id="PTHR40032">
    <property type="entry name" value="EXPORTED PROTEIN-RELATED"/>
    <property type="match status" value="1"/>
</dbReference>
<dbReference type="Pfam" id="PF12671">
    <property type="entry name" value="Amidase_6"/>
    <property type="match status" value="1"/>
</dbReference>
<protein>
    <recommendedName>
        <fullName evidence="1">Putative amidase domain-containing protein</fullName>
    </recommendedName>
</protein>
<organism evidence="2 3">
    <name type="scientific">Bacillus rhizoplanae</name>
    <dbReference type="NCBI Taxonomy" id="2880966"/>
    <lineage>
        <taxon>Bacteria</taxon>
        <taxon>Bacillati</taxon>
        <taxon>Bacillota</taxon>
        <taxon>Bacilli</taxon>
        <taxon>Bacillales</taxon>
        <taxon>Bacillaceae</taxon>
        <taxon>Bacillus</taxon>
    </lineage>
</organism>
<feature type="domain" description="Putative amidase" evidence="1">
    <location>
        <begin position="138"/>
        <end position="288"/>
    </location>
</feature>
<name>A0ABM8YB90_9BACI</name>
<sequence>MFVKQHLQECLQRQLDYIANKRIDEQEISDDIVDMLQRKRELFKQRNAEIVKSNANVSFIRQLKGVNYDEVDYQIHFQYFIRHHHLFYVEEEQMERRLRLEAGCITQDIMLGTSMDEQKIGTLEREITKGKGQYVPYSYNRLEAVKYAERWWDDRNPAYQNFPDNCTNFISQCLHAGETPMTGYPNIRSGWWQQNSQWSWSWAVAHSFHWYLSSASIGLRAKQMEKPEDLMLGDVIVYDFENDGRWNHTTIVVAKDANGMPLVNAHSANSRRRYWNYEDSSKYTPQMKYKFFHILDND</sequence>
<dbReference type="Proteomes" id="UP000789423">
    <property type="component" value="Unassembled WGS sequence"/>
</dbReference>
<evidence type="ECO:0000313" key="2">
    <source>
        <dbReference type="EMBL" id="CAG9612975.1"/>
    </source>
</evidence>
<proteinExistence type="predicted"/>
<keyword evidence="3" id="KW-1185">Reference proteome</keyword>